<proteinExistence type="inferred from homology"/>
<evidence type="ECO:0000256" key="3">
    <source>
        <dbReference type="ARBA" id="ARBA00020552"/>
    </source>
</evidence>
<feature type="compositionally biased region" description="Pro residues" evidence="7">
    <location>
        <begin position="102"/>
        <end position="112"/>
    </location>
</feature>
<sequence precursor="true">MFGLARSKLVAVVAAAALALSPMAALAHPAGGFHGGGFHGGFNGGGFHGGFAPHGPGFGPAFHGGGSPHWQGPPPHWHNGPHDGGPRGPGPVRAPYGQPWHGGPPPHWHGPPPPHWHGPPPPNWGPYYGPAALGPYWYGPPYGPYGPGWGWNGTAWVPFAAGALIGGGVVAATNNDNTVNTATTPTINPKHYQWCEDHYKSYRVSDNTYQPYHGPRQQCVSPYY</sequence>
<dbReference type="GO" id="GO:0016020">
    <property type="term" value="C:membrane"/>
    <property type="evidence" value="ECO:0007669"/>
    <property type="project" value="UniProtKB-SubCell"/>
</dbReference>
<evidence type="ECO:0000256" key="6">
    <source>
        <dbReference type="ARBA" id="ARBA00025321"/>
    </source>
</evidence>
<keyword evidence="4" id="KW-1003">Cell membrane</keyword>
<keyword evidence="4" id="KW-0472">Membrane</keyword>
<comment type="similarity">
    <text evidence="2">Belongs to the BA14k family.</text>
</comment>
<evidence type="ECO:0000313" key="10">
    <source>
        <dbReference type="Proteomes" id="UP000191135"/>
    </source>
</evidence>
<organism evidence="9 10">
    <name type="scientific">Martelella mediterranea DSM 17316</name>
    <dbReference type="NCBI Taxonomy" id="1122214"/>
    <lineage>
        <taxon>Bacteria</taxon>
        <taxon>Pseudomonadati</taxon>
        <taxon>Pseudomonadota</taxon>
        <taxon>Alphaproteobacteria</taxon>
        <taxon>Hyphomicrobiales</taxon>
        <taxon>Aurantimonadaceae</taxon>
        <taxon>Martelella</taxon>
    </lineage>
</organism>
<feature type="region of interest" description="Disordered" evidence="7">
    <location>
        <begin position="56"/>
        <end position="112"/>
    </location>
</feature>
<dbReference type="RefSeq" id="WP_051085051.1">
    <property type="nucleotide sequence ID" value="NZ_AQWH01000001.1"/>
</dbReference>
<dbReference type="GO" id="GO:0030246">
    <property type="term" value="F:carbohydrate binding"/>
    <property type="evidence" value="ECO:0007669"/>
    <property type="project" value="UniProtKB-KW"/>
</dbReference>
<dbReference type="Pfam" id="PF07886">
    <property type="entry name" value="BA14K"/>
    <property type="match status" value="1"/>
</dbReference>
<evidence type="ECO:0000256" key="4">
    <source>
        <dbReference type="ARBA" id="ARBA00022475"/>
    </source>
</evidence>
<dbReference type="KEGG" id="mmed:Mame_02013"/>
<reference evidence="9 10" key="1">
    <citation type="submission" date="2017-03" db="EMBL/GenBank/DDBJ databases">
        <title>Foreign affairs: Plasmid Transfer between Roseobacters and Rhizobia.</title>
        <authorList>
            <person name="Bartling P."/>
            <person name="Bunk B."/>
            <person name="Overmann J."/>
            <person name="Brinkmann H."/>
            <person name="Petersen J."/>
        </authorList>
    </citation>
    <scope>NUCLEOTIDE SEQUENCE [LARGE SCALE GENOMIC DNA]</scope>
    <source>
        <strain evidence="9 10">MACL11</strain>
    </source>
</reference>
<evidence type="ECO:0000256" key="2">
    <source>
        <dbReference type="ARBA" id="ARBA00010270"/>
    </source>
</evidence>
<feature type="chain" id="PRO_5010745765" description="Lectin-like protein BA14k" evidence="8">
    <location>
        <begin position="28"/>
        <end position="224"/>
    </location>
</feature>
<feature type="compositionally biased region" description="Gly residues" evidence="7">
    <location>
        <begin position="56"/>
        <end position="67"/>
    </location>
</feature>
<dbReference type="EMBL" id="CP020330">
    <property type="protein sequence ID" value="AQZ51352.1"/>
    <property type="molecule type" value="Genomic_DNA"/>
</dbReference>
<comment type="subcellular location">
    <subcellularLocation>
        <location evidence="1">Membrane</location>
        <topology evidence="1">Single-pass membrane protein</topology>
    </subcellularLocation>
</comment>
<comment type="function">
    <text evidence="6">Has immunoglobulin-binding and hemagglutination properties, and can bind to mannose. Essential for virulence. May be involved in LPS biosynthesis or polysaccharide transport.</text>
</comment>
<dbReference type="InterPro" id="IPR012413">
    <property type="entry name" value="BA14K"/>
</dbReference>
<evidence type="ECO:0000256" key="5">
    <source>
        <dbReference type="ARBA" id="ARBA00022734"/>
    </source>
</evidence>
<protein>
    <recommendedName>
        <fullName evidence="3">Lectin-like protein BA14k</fullName>
    </recommendedName>
</protein>
<evidence type="ECO:0000256" key="1">
    <source>
        <dbReference type="ARBA" id="ARBA00004167"/>
    </source>
</evidence>
<dbReference type="AlphaFoldDB" id="A0A1U9Z170"/>
<feature type="compositionally biased region" description="Low complexity" evidence="7">
    <location>
        <begin position="90"/>
        <end position="101"/>
    </location>
</feature>
<dbReference type="Proteomes" id="UP000191135">
    <property type="component" value="Chromosome"/>
</dbReference>
<accession>A0A1U9Z170</accession>
<keyword evidence="5" id="KW-0430">Lectin</keyword>
<keyword evidence="10" id="KW-1185">Reference proteome</keyword>
<evidence type="ECO:0000313" key="9">
    <source>
        <dbReference type="EMBL" id="AQZ51352.1"/>
    </source>
</evidence>
<keyword evidence="8" id="KW-0732">Signal</keyword>
<feature type="signal peptide" evidence="8">
    <location>
        <begin position="1"/>
        <end position="27"/>
    </location>
</feature>
<dbReference type="STRING" id="1122214.Mame_02013"/>
<gene>
    <name evidence="9" type="ORF">Mame_02013</name>
</gene>
<evidence type="ECO:0000256" key="7">
    <source>
        <dbReference type="SAM" id="MobiDB-lite"/>
    </source>
</evidence>
<evidence type="ECO:0000256" key="8">
    <source>
        <dbReference type="SAM" id="SignalP"/>
    </source>
</evidence>
<name>A0A1U9Z170_9HYPH</name>